<dbReference type="EMBL" id="CAKXAJ010000094">
    <property type="protein sequence ID" value="CAH2207403.1"/>
    <property type="molecule type" value="Genomic_DNA"/>
</dbReference>
<evidence type="ECO:0000313" key="1">
    <source>
        <dbReference type="EMBL" id="CAH2207403.1"/>
    </source>
</evidence>
<proteinExistence type="predicted"/>
<keyword evidence="2" id="KW-1185">Reference proteome</keyword>
<name>A0A8S4QC79_9NEOP</name>
<feature type="non-terminal residue" evidence="1">
    <location>
        <position position="22"/>
    </location>
</feature>
<dbReference type="AlphaFoldDB" id="A0A8S4QC79"/>
<reference evidence="1" key="1">
    <citation type="submission" date="2022-03" db="EMBL/GenBank/DDBJ databases">
        <authorList>
            <person name="Lindestad O."/>
        </authorList>
    </citation>
    <scope>NUCLEOTIDE SEQUENCE</scope>
</reference>
<dbReference type="Proteomes" id="UP000838756">
    <property type="component" value="Unassembled WGS sequence"/>
</dbReference>
<comment type="caution">
    <text evidence="1">The sequence shown here is derived from an EMBL/GenBank/DDBJ whole genome shotgun (WGS) entry which is preliminary data.</text>
</comment>
<accession>A0A8S4QC79</accession>
<sequence length="22" mass="2479">MTTAVEHQRRLGKFPAAYYPAA</sequence>
<evidence type="ECO:0000313" key="2">
    <source>
        <dbReference type="Proteomes" id="UP000838756"/>
    </source>
</evidence>
<gene>
    <name evidence="1" type="primary">jg19346</name>
    <name evidence="1" type="ORF">PAEG_LOCUS25</name>
</gene>
<organism evidence="1 2">
    <name type="scientific">Pararge aegeria aegeria</name>
    <dbReference type="NCBI Taxonomy" id="348720"/>
    <lineage>
        <taxon>Eukaryota</taxon>
        <taxon>Metazoa</taxon>
        <taxon>Ecdysozoa</taxon>
        <taxon>Arthropoda</taxon>
        <taxon>Hexapoda</taxon>
        <taxon>Insecta</taxon>
        <taxon>Pterygota</taxon>
        <taxon>Neoptera</taxon>
        <taxon>Endopterygota</taxon>
        <taxon>Lepidoptera</taxon>
        <taxon>Glossata</taxon>
        <taxon>Ditrysia</taxon>
        <taxon>Papilionoidea</taxon>
        <taxon>Nymphalidae</taxon>
        <taxon>Satyrinae</taxon>
        <taxon>Satyrini</taxon>
        <taxon>Parargina</taxon>
        <taxon>Pararge</taxon>
    </lineage>
</organism>
<protein>
    <submittedName>
        <fullName evidence="1">Jg19346 protein</fullName>
    </submittedName>
</protein>